<protein>
    <submittedName>
        <fullName evidence="1">Uncharacterized protein</fullName>
    </submittedName>
</protein>
<dbReference type="RefSeq" id="WP_013238324.1">
    <property type="nucleotide sequence ID" value="NC_014328.1"/>
</dbReference>
<name>D8GU64_CLOLD</name>
<evidence type="ECO:0000313" key="3">
    <source>
        <dbReference type="Proteomes" id="UP000001656"/>
    </source>
</evidence>
<dbReference type="EMBL" id="LITS01000029">
    <property type="protein sequence ID" value="OAA84083.1"/>
    <property type="molecule type" value="Genomic_DNA"/>
</dbReference>
<keyword evidence="4" id="KW-1185">Reference proteome</keyword>
<reference evidence="1 3" key="2">
    <citation type="journal article" date="2010" name="Proc. Natl. Acad. Sci. U.S.A.">
        <title>Clostridium ljungdahlii represents a microbial production platform based on syngas.</title>
        <authorList>
            <person name="Kopke M."/>
            <person name="Held C."/>
            <person name="Hujer S."/>
            <person name="Liesegang H."/>
            <person name="Wiezer A."/>
            <person name="Wollherr A."/>
            <person name="Ehrenreich A."/>
            <person name="Liebl W."/>
            <person name="Gottschalk G."/>
            <person name="Durre P."/>
        </authorList>
    </citation>
    <scope>NUCLEOTIDE SEQUENCE [LARGE SCALE GENOMIC DNA]</scope>
    <source>
        <strain evidence="3">ATCC 55383 / DSM 13528 / PETC</strain>
        <strain evidence="1">DSM 13528</strain>
    </source>
</reference>
<reference evidence="2 4" key="3">
    <citation type="journal article" date="2016" name="Biotechnol. Bioeng.">
        <title>Traits of selected Clostridium strains for syngas fermentation to ethanol.</title>
        <authorList>
            <person name="Martin M.E."/>
            <person name="Richter H."/>
            <person name="Saha S."/>
            <person name="Angenent L.T."/>
        </authorList>
    </citation>
    <scope>NUCLEOTIDE SEQUENCE [LARGE SCALE GENOMIC DNA]</scope>
    <source>
        <strain evidence="2 4">PETC</strain>
    </source>
</reference>
<dbReference type="PATRIC" id="fig|748727.19.peg.2330"/>
<evidence type="ECO:0000313" key="1">
    <source>
        <dbReference type="EMBL" id="ADK14727.1"/>
    </source>
</evidence>
<dbReference type="Proteomes" id="UP000001656">
    <property type="component" value="Chromosome"/>
</dbReference>
<dbReference type="EMBL" id="CP001666">
    <property type="protein sequence ID" value="ADK14727.1"/>
    <property type="molecule type" value="Genomic_DNA"/>
</dbReference>
<dbReference type="KEGG" id="clj:CLJU_c16630"/>
<dbReference type="STRING" id="748727.CLJU_c16630"/>
<organism evidence="1 3">
    <name type="scientific">Clostridium ljungdahlii (strain ATCC 55383 / DSM 13528 / PETC)</name>
    <dbReference type="NCBI Taxonomy" id="748727"/>
    <lineage>
        <taxon>Bacteria</taxon>
        <taxon>Bacillati</taxon>
        <taxon>Bacillota</taxon>
        <taxon>Clostridia</taxon>
        <taxon>Eubacteriales</taxon>
        <taxon>Clostridiaceae</taxon>
        <taxon>Clostridium</taxon>
    </lineage>
</organism>
<sequence>MESLKNFDTEKEEIKIYRQYSGLNDEPYYFTFDKNKINHVNLFPYEMPLTKENIVLTILDTQVISDDEGNIFGDIIFENKTQGMKLKKTELIQILEKCYNLYKKVKGKCDK</sequence>
<dbReference type="HOGENOM" id="CLU_2153969_0_0_9"/>
<accession>D8GU64</accession>
<evidence type="ECO:0000313" key="2">
    <source>
        <dbReference type="EMBL" id="OAA84083.1"/>
    </source>
</evidence>
<reference evidence="1" key="1">
    <citation type="submission" date="2009-07" db="EMBL/GenBank/DDBJ databases">
        <authorList>
            <person name="Koepke M."/>
            <person name="Hujer S."/>
            <person name="Held C."/>
            <person name="Wiezer A."/>
            <person name="Liesegang H."/>
            <person name="Ehrenreich A."/>
            <person name="Gottschalk G."/>
            <person name="Duerre P."/>
        </authorList>
    </citation>
    <scope>NUCLEOTIDE SEQUENCE</scope>
    <source>
        <strain evidence="1">DSM 13528</strain>
    </source>
</reference>
<gene>
    <name evidence="1" type="ordered locus">CLJU_c16630</name>
    <name evidence="2" type="ORF">WX45_01927</name>
</gene>
<dbReference type="Proteomes" id="UP000077020">
    <property type="component" value="Unassembled WGS sequence"/>
</dbReference>
<dbReference type="AlphaFoldDB" id="D8GU64"/>
<evidence type="ECO:0000313" key="4">
    <source>
        <dbReference type="Proteomes" id="UP000077020"/>
    </source>
</evidence>
<proteinExistence type="predicted"/>